<dbReference type="Proteomes" id="UP000509383">
    <property type="component" value="Chromosome"/>
</dbReference>
<dbReference type="InterPro" id="IPR017853">
    <property type="entry name" value="GH"/>
</dbReference>
<evidence type="ECO:0000313" key="1">
    <source>
        <dbReference type="EMBL" id="BCG24267.1"/>
    </source>
</evidence>
<dbReference type="EMBL" id="AP023189">
    <property type="protein sequence ID" value="BCG24267.1"/>
    <property type="molecule type" value="Genomic_DNA"/>
</dbReference>
<evidence type="ECO:0000313" key="2">
    <source>
        <dbReference type="EMBL" id="GJN52379.1"/>
    </source>
</evidence>
<dbReference type="SUPFAM" id="SSF51445">
    <property type="entry name" value="(Trans)glycosidases"/>
    <property type="match status" value="1"/>
</dbReference>
<name>A0A6J4E3C5_9PSED</name>
<dbReference type="KEGG" id="ptw:TUM18999_24580"/>
<dbReference type="Gene3D" id="3.20.20.80">
    <property type="entry name" value="Glycosidases"/>
    <property type="match status" value="1"/>
</dbReference>
<dbReference type="AlphaFoldDB" id="A0A6J4E3C5"/>
<sequence length="689" mass="75721">MPITDSDQVTWLVEHSMLEAARQRARLYAGQPRLWQHPYAQTRPRSVTAVASVWVTVYPASIITAEGGSVLEALGDERLWAAFSDLGIQGIHTGPLKRSGGLRGRDYTPTVDGNFDRIGLDIDPRFGTDEQQVHLSRVAAAHNAVTIDDSIPAHTGKGADFRLAEMAYGDYPGIYHMVEIQEADWPLLPEVPEGRDAVNLPPETVDALRDRHYLVGQLQRVIFFEPGVKETDWSATAPVHGVDGKLRRWVYLHYFKEGQPSLNWLDPTFAAQQLIIGDALHSIDVLGARVLRLDANGFLGVERRAQGNAWSESHPLSVTGNQLLGGMIRKAGGFSFQELNLTLDDIAAMSQGGADLSYDFITRPAYQHALLTGDTEFLRLMLNQMHAFGIDPASLIHALQNHDELTLELVHFWTLHANDTYVFKGQSLPGNILREHIRAEMYERLAGKDAPYNLKFVTNGVSCTTVSIITAALGIRDLDAITEADIARIRQVHLLLLMFNAMQPGIVALSGWDLVGALPLAPEQVEPLLADGDTRWIHRGAYDLADLAPEATLSSEGMPRARSLYGSLVEQLQDPDSFAAQARRMLAVRRAYGVASSRQILIPETQHPALLVMVHELPAGRGIQVTALNFGAEPLSEVIVLPNVPPGPVVDMINERLEGDLTEQGELRLELDGYEGLALRVATNAPLGM</sequence>
<dbReference type="EMBL" id="BQKM01000003">
    <property type="protein sequence ID" value="GJN52379.1"/>
    <property type="molecule type" value="Genomic_DNA"/>
</dbReference>
<dbReference type="Proteomes" id="UP001054892">
    <property type="component" value="Unassembled WGS sequence"/>
</dbReference>
<dbReference type="NCBIfam" id="TIGR02455">
    <property type="entry name" value="TreS_stutzeri"/>
    <property type="match status" value="1"/>
</dbReference>
<proteinExistence type="predicted"/>
<reference evidence="1 3" key="1">
    <citation type="submission" date="2020-05" db="EMBL/GenBank/DDBJ databases">
        <title>Characterization of novel class B3 metallo-beta-lactamase from novel Pseudomonas species.</title>
        <authorList>
            <person name="Yamada K."/>
            <person name="Aoki K."/>
            <person name="Ishii Y."/>
        </authorList>
    </citation>
    <scope>NUCLEOTIDE SEQUENCE [LARGE SCALE GENOMIC DNA]</scope>
    <source>
        <strain evidence="1 3">TUM18999</strain>
        <strain evidence="2 4">TUM20286</strain>
    </source>
</reference>
<evidence type="ECO:0000313" key="4">
    <source>
        <dbReference type="Proteomes" id="UP001054892"/>
    </source>
</evidence>
<dbReference type="InterPro" id="IPR012665">
    <property type="entry name" value="Trehalose_synth"/>
</dbReference>
<protein>
    <submittedName>
        <fullName evidence="1">Trehalose synthase</fullName>
    </submittedName>
</protein>
<evidence type="ECO:0000313" key="3">
    <source>
        <dbReference type="Proteomes" id="UP000509383"/>
    </source>
</evidence>
<accession>A0A6J4E3C5</accession>
<dbReference type="RefSeq" id="WP_173179760.1">
    <property type="nucleotide sequence ID" value="NZ_AP023189.1"/>
</dbReference>
<gene>
    <name evidence="1" type="ORF">TUM18999_24580</name>
    <name evidence="2" type="ORF">TUM20286_21310</name>
</gene>
<keyword evidence="4" id="KW-1185">Reference proteome</keyword>
<organism evidence="1 3">
    <name type="scientific">Pseudomonas tohonis</name>
    <dbReference type="NCBI Taxonomy" id="2725477"/>
    <lineage>
        <taxon>Bacteria</taxon>
        <taxon>Pseudomonadati</taxon>
        <taxon>Pseudomonadota</taxon>
        <taxon>Gammaproteobacteria</taxon>
        <taxon>Pseudomonadales</taxon>
        <taxon>Pseudomonadaceae</taxon>
        <taxon>Pseudomonas</taxon>
    </lineage>
</organism>